<gene>
    <name evidence="1" type="ORF">E5170_26645</name>
</gene>
<dbReference type="Proteomes" id="UP000310574">
    <property type="component" value="Unassembled WGS sequence"/>
</dbReference>
<dbReference type="Pfam" id="PF14350">
    <property type="entry name" value="Beta_protein"/>
    <property type="match status" value="1"/>
</dbReference>
<dbReference type="AlphaFoldDB" id="A0AAQ2HYS2"/>
<comment type="caution">
    <text evidence="1">The sequence shown here is derived from an EMBL/GenBank/DDBJ whole genome shotgun (WGS) entry which is preliminary data.</text>
</comment>
<proteinExistence type="predicted"/>
<accession>A0AAQ2HYS2</accession>
<reference evidence="1 2" key="1">
    <citation type="submission" date="2019-04" db="EMBL/GenBank/DDBJ databases">
        <title>Draft genome sequence of Pseudomonas sp. M7D1 isolated from rhizosphere of plant the flowery desert.</title>
        <authorList>
            <person name="Poblete-Morales M."/>
            <person name="Plaza N."/>
            <person name="Corsini G."/>
            <person name="Silva E."/>
        </authorList>
    </citation>
    <scope>NUCLEOTIDE SEQUENCE [LARGE SCALE GENOMIC DNA]</scope>
    <source>
        <strain evidence="1 2">M7D1</strain>
    </source>
</reference>
<dbReference type="InterPro" id="IPR025683">
    <property type="entry name" value="Protein_beta"/>
</dbReference>
<name>A0AAQ2HYS2_9PSED</name>
<evidence type="ECO:0000313" key="2">
    <source>
        <dbReference type="Proteomes" id="UP000310574"/>
    </source>
</evidence>
<evidence type="ECO:0000313" key="1">
    <source>
        <dbReference type="EMBL" id="THF26950.1"/>
    </source>
</evidence>
<protein>
    <recommendedName>
        <fullName evidence="3">Beta family protein</fullName>
    </recommendedName>
</protein>
<evidence type="ECO:0008006" key="3">
    <source>
        <dbReference type="Google" id="ProtNLM"/>
    </source>
</evidence>
<organism evidence="1 2">
    <name type="scientific">Pseudomonas atacamensis</name>
    <dbReference type="NCBI Taxonomy" id="2565368"/>
    <lineage>
        <taxon>Bacteria</taxon>
        <taxon>Pseudomonadati</taxon>
        <taxon>Pseudomonadota</taxon>
        <taxon>Gammaproteobacteria</taxon>
        <taxon>Pseudomonadales</taxon>
        <taxon>Pseudomonadaceae</taxon>
        <taxon>Pseudomonas</taxon>
    </lineage>
</organism>
<sequence>MKLLGLSMIKYIPFLKFKQNEIQGVAQLAPGIRSQITPLYDVPRSQNIMTEIEIIKRIRLASAELKKSKDADSEYWFFVDNLDIDESINLAGSFQYRYILGALKDYSLMPVVALDRSPDHNSAAFDFIRMKPGSLGVRLQETDIESYGITKPRLDLLWNEIQAAQPAGVVLLIDLRIVDDHVESKRKVERFLSRFNLDFQVDATSVSGSVIPGNIATLIGTDVKKHVIREEYRLWRTLTNSPDYQNVLYGDYGVVSPEYSDLDLNPELMSGVSTPKVFYTHSDQFYISRGRRFKTHGYQQYFTISDDIVGQAFYRGAAYSYGDNYIHERSYLCAHRPPKGGSPSTWIKSLTAAHITFIVNNI</sequence>
<dbReference type="EMBL" id="SSBS01000008">
    <property type="protein sequence ID" value="THF26950.1"/>
    <property type="molecule type" value="Genomic_DNA"/>
</dbReference>